<accession>A0ACC6P4C7</accession>
<name>A0ACC6P4C7_9BURK</name>
<evidence type="ECO:0000313" key="1">
    <source>
        <dbReference type="EMBL" id="MEJ7139071.1"/>
    </source>
</evidence>
<evidence type="ECO:0000313" key="2">
    <source>
        <dbReference type="Proteomes" id="UP001364695"/>
    </source>
</evidence>
<comment type="caution">
    <text evidence="1">The sequence shown here is derived from an EMBL/GenBank/DDBJ whole genome shotgun (WGS) entry which is preliminary data.</text>
</comment>
<dbReference type="EMBL" id="JAWDIE010000019">
    <property type="protein sequence ID" value="MEJ7139071.1"/>
    <property type="molecule type" value="Genomic_DNA"/>
</dbReference>
<organism evidence="1 2">
    <name type="scientific">Amphibiibacter pelophylacis</name>
    <dbReference type="NCBI Taxonomy" id="1799477"/>
    <lineage>
        <taxon>Bacteria</taxon>
        <taxon>Pseudomonadati</taxon>
        <taxon>Pseudomonadota</taxon>
        <taxon>Betaproteobacteria</taxon>
        <taxon>Burkholderiales</taxon>
        <taxon>Sphaerotilaceae</taxon>
        <taxon>Amphibiibacter</taxon>
    </lineage>
</organism>
<sequence>MEIQWTDEALDDLASIVSWFRARASERTADAVLHRIVEQVKGLAVFPERIRASDRVPGARELLVHRLPYIVFVRIRAESIVVLNVVHTARKFPPAQ</sequence>
<keyword evidence="2" id="KW-1185">Reference proteome</keyword>
<proteinExistence type="predicted"/>
<dbReference type="Proteomes" id="UP001364695">
    <property type="component" value="Unassembled WGS sequence"/>
</dbReference>
<reference evidence="1" key="1">
    <citation type="submission" date="2023-10" db="EMBL/GenBank/DDBJ databases">
        <title>Amphibacter perezi, gen. nov., sp. nov. a novel taxa of the family Comamonadaceae, class Betaproteobacteria isolated from the skin microbiota of Pelophylax perezi from different populations.</title>
        <authorList>
            <person name="Costa S."/>
            <person name="Proenca D.N."/>
            <person name="Lopes I."/>
            <person name="Morais P.V."/>
        </authorList>
    </citation>
    <scope>NUCLEOTIDE SEQUENCE</scope>
    <source>
        <strain evidence="1">SL12-8</strain>
    </source>
</reference>
<gene>
    <name evidence="1" type="ORF">RV045_11620</name>
</gene>
<protein>
    <submittedName>
        <fullName evidence="1">Type II toxin-antitoxin system RelE/ParE family toxin</fullName>
    </submittedName>
</protein>